<accession>A0A1C6VVW8</accession>
<proteinExistence type="inferred from homology"/>
<dbReference type="InterPro" id="IPR050833">
    <property type="entry name" value="Poly_Biosynth_Transport"/>
</dbReference>
<evidence type="ECO:0000256" key="6">
    <source>
        <dbReference type="ARBA" id="ARBA00023136"/>
    </source>
</evidence>
<evidence type="ECO:0000313" key="8">
    <source>
        <dbReference type="EMBL" id="SCL70254.1"/>
    </source>
</evidence>
<feature type="transmembrane region" description="Helical" evidence="7">
    <location>
        <begin position="175"/>
        <end position="192"/>
    </location>
</feature>
<gene>
    <name evidence="8" type="ORF">GA0070603_5458</name>
</gene>
<feature type="transmembrane region" description="Helical" evidence="7">
    <location>
        <begin position="48"/>
        <end position="68"/>
    </location>
</feature>
<evidence type="ECO:0000256" key="7">
    <source>
        <dbReference type="SAM" id="Phobius"/>
    </source>
</evidence>
<feature type="transmembrane region" description="Helical" evidence="7">
    <location>
        <begin position="327"/>
        <end position="348"/>
    </location>
</feature>
<feature type="transmembrane region" description="Helical" evidence="7">
    <location>
        <begin position="250"/>
        <end position="271"/>
    </location>
</feature>
<keyword evidence="9" id="KW-1185">Reference proteome</keyword>
<dbReference type="PANTHER" id="PTHR30250">
    <property type="entry name" value="PST FAMILY PREDICTED COLANIC ACID TRANSPORTER"/>
    <property type="match status" value="1"/>
</dbReference>
<name>A0A1C6VVW8_9ACTN</name>
<keyword evidence="6 7" id="KW-0472">Membrane</keyword>
<dbReference type="Proteomes" id="UP000198605">
    <property type="component" value="Unassembled WGS sequence"/>
</dbReference>
<keyword evidence="4 7" id="KW-0812">Transmembrane</keyword>
<dbReference type="AlphaFoldDB" id="A0A1C6VVW8"/>
<evidence type="ECO:0000256" key="1">
    <source>
        <dbReference type="ARBA" id="ARBA00004651"/>
    </source>
</evidence>
<feature type="transmembrane region" description="Helical" evidence="7">
    <location>
        <begin position="360"/>
        <end position="382"/>
    </location>
</feature>
<comment type="subcellular location">
    <subcellularLocation>
        <location evidence="1">Cell membrane</location>
        <topology evidence="1">Multi-pass membrane protein</topology>
    </subcellularLocation>
</comment>
<reference evidence="9" key="1">
    <citation type="submission" date="2016-06" db="EMBL/GenBank/DDBJ databases">
        <authorList>
            <person name="Varghese N."/>
            <person name="Submissions Spin"/>
        </authorList>
    </citation>
    <scope>NUCLEOTIDE SEQUENCE [LARGE SCALE GENOMIC DNA]</scope>
    <source>
        <strain evidence="9">DSM 44151</strain>
    </source>
</reference>
<dbReference type="GeneID" id="43282073"/>
<evidence type="ECO:0000256" key="5">
    <source>
        <dbReference type="ARBA" id="ARBA00022989"/>
    </source>
</evidence>
<protein>
    <submittedName>
        <fullName evidence="8">Membrane protein involved in the export of O-antigen and teichoic acid</fullName>
    </submittedName>
</protein>
<comment type="similarity">
    <text evidence="2">Belongs to the polysaccharide synthase family.</text>
</comment>
<feature type="transmembrane region" description="Helical" evidence="7">
    <location>
        <begin position="89"/>
        <end position="107"/>
    </location>
</feature>
<evidence type="ECO:0000256" key="3">
    <source>
        <dbReference type="ARBA" id="ARBA00022475"/>
    </source>
</evidence>
<evidence type="ECO:0000313" key="9">
    <source>
        <dbReference type="Proteomes" id="UP000198605"/>
    </source>
</evidence>
<feature type="transmembrane region" description="Helical" evidence="7">
    <location>
        <begin position="292"/>
        <end position="315"/>
    </location>
</feature>
<evidence type="ECO:0000256" key="2">
    <source>
        <dbReference type="ARBA" id="ARBA00007430"/>
    </source>
</evidence>
<dbReference type="STRING" id="47854.GA0070603_5458"/>
<dbReference type="GO" id="GO:0005886">
    <property type="term" value="C:plasma membrane"/>
    <property type="evidence" value="ECO:0007669"/>
    <property type="project" value="UniProtKB-SubCell"/>
</dbReference>
<dbReference type="EMBL" id="FMIB01000002">
    <property type="protein sequence ID" value="SCL70254.1"/>
    <property type="molecule type" value="Genomic_DNA"/>
</dbReference>
<keyword evidence="5 7" id="KW-1133">Transmembrane helix</keyword>
<dbReference type="Pfam" id="PF13440">
    <property type="entry name" value="Polysacc_synt_3"/>
    <property type="match status" value="1"/>
</dbReference>
<feature type="transmembrane region" description="Helical" evidence="7">
    <location>
        <begin position="213"/>
        <end position="238"/>
    </location>
</feature>
<feature type="transmembrane region" description="Helical" evidence="7">
    <location>
        <begin position="149"/>
        <end position="169"/>
    </location>
</feature>
<keyword evidence="3" id="KW-1003">Cell membrane</keyword>
<dbReference type="PANTHER" id="PTHR30250:SF10">
    <property type="entry name" value="LIPOPOLYSACCHARIDE BIOSYNTHESIS PROTEIN WZXC"/>
    <property type="match status" value="1"/>
</dbReference>
<evidence type="ECO:0000256" key="4">
    <source>
        <dbReference type="ARBA" id="ARBA00022692"/>
    </source>
</evidence>
<dbReference type="RefSeq" id="WP_091319458.1">
    <property type="nucleotide sequence ID" value="NZ_FMIB01000002.1"/>
</dbReference>
<organism evidence="8 9">
    <name type="scientific">Micromonospora chersina</name>
    <dbReference type="NCBI Taxonomy" id="47854"/>
    <lineage>
        <taxon>Bacteria</taxon>
        <taxon>Bacillati</taxon>
        <taxon>Actinomycetota</taxon>
        <taxon>Actinomycetes</taxon>
        <taxon>Micromonosporales</taxon>
        <taxon>Micromonosporaceae</taxon>
        <taxon>Micromonospora</taxon>
    </lineage>
</organism>
<feature type="transmembrane region" description="Helical" evidence="7">
    <location>
        <begin position="20"/>
        <end position="42"/>
    </location>
</feature>
<feature type="transmembrane region" description="Helical" evidence="7">
    <location>
        <begin position="119"/>
        <end position="137"/>
    </location>
</feature>
<sequence>MTTAGRLTAAVKNRRTANIAVLVGAQTVNLGGVLVVTALFAPADFGRFATLFAVAAMVGGASPLRLEVAATTATEADAAQLIRAAMRSNLVAAAATGIIALTCHTVWGQLDGGALAESAALAAVTYAIAAAGTYTYARVRERRYMRVSGSKLLTAAVQVAGQVAASVVMPTPAGLLAAAAVGYGAGTLLLLTPTPTGGITLPPMRDVLRRHRAFMLAAAPAGIVSAVAVNLPVAASGVALGTVAAADVALALRIGALPSALLGQALMPLLLGEITHRVRTDAALALPTFMRALRGLTAAGCVSVAAVVAAGWWLIPVVLGEQWHGVGLALLLLSPFLLGQFAVAPVSQSLNAAGRNATQLVWDVARLAATAAVFGAAAAGVIGYRACLLWFSAMMAAAYAAHVALTRAALAGLPDASRKEPVAATATAAYR</sequence>